<dbReference type="Proteomes" id="UP001162800">
    <property type="component" value="Chromosome"/>
</dbReference>
<feature type="compositionally biased region" description="Polar residues" evidence="1">
    <location>
        <begin position="1"/>
        <end position="15"/>
    </location>
</feature>
<feature type="region of interest" description="Disordered" evidence="1">
    <location>
        <begin position="1"/>
        <end position="54"/>
    </location>
</feature>
<gene>
    <name evidence="2" type="ORF">M9799_14940</name>
</gene>
<feature type="compositionally biased region" description="Polar residues" evidence="1">
    <location>
        <begin position="34"/>
        <end position="54"/>
    </location>
</feature>
<keyword evidence="3" id="KW-1185">Reference proteome</keyword>
<evidence type="ECO:0000313" key="3">
    <source>
        <dbReference type="Proteomes" id="UP001162800"/>
    </source>
</evidence>
<evidence type="ECO:0000256" key="1">
    <source>
        <dbReference type="SAM" id="MobiDB-lite"/>
    </source>
</evidence>
<protein>
    <submittedName>
        <fullName evidence="2">Uncharacterized protein</fullName>
    </submittedName>
</protein>
<accession>A0ABY6G8X4</accession>
<dbReference type="EMBL" id="CP106881">
    <property type="protein sequence ID" value="UYG51338.1"/>
    <property type="molecule type" value="Genomic_DNA"/>
</dbReference>
<evidence type="ECO:0000313" key="2">
    <source>
        <dbReference type="EMBL" id="UYG51338.1"/>
    </source>
</evidence>
<reference evidence="2" key="1">
    <citation type="submission" date="2022-09" db="EMBL/GenBank/DDBJ databases">
        <title>The complete genome of Acidovorax sp. 5MLIR.</title>
        <authorList>
            <person name="Liu L."/>
            <person name="Yue J."/>
            <person name="Yang F."/>
            <person name="Yuan J."/>
            <person name="Li L."/>
        </authorList>
    </citation>
    <scope>NUCLEOTIDE SEQUENCE</scope>
    <source>
        <strain evidence="2">5MLIR</strain>
    </source>
</reference>
<organism evidence="2 3">
    <name type="scientific">Comamonas endophytica</name>
    <dbReference type="NCBI Taxonomy" id="2949090"/>
    <lineage>
        <taxon>Bacteria</taxon>
        <taxon>Pseudomonadati</taxon>
        <taxon>Pseudomonadota</taxon>
        <taxon>Betaproteobacteria</taxon>
        <taxon>Burkholderiales</taxon>
        <taxon>Comamonadaceae</taxon>
        <taxon>Comamonas</taxon>
    </lineage>
</organism>
<proteinExistence type="predicted"/>
<sequence length="54" mass="5801">MPQQANQPGTSQVPGQQEGKMGQWSPAEGDPNLQKKQPQNPGNDSDQLGETRAN</sequence>
<name>A0ABY6G8X4_9BURK</name>
<dbReference type="RefSeq" id="WP_231044666.1">
    <property type="nucleotide sequence ID" value="NZ_CP106881.1"/>
</dbReference>